<dbReference type="EMBL" id="CP060138">
    <property type="protein sequence ID" value="QQV75517.1"/>
    <property type="molecule type" value="Genomic_DNA"/>
</dbReference>
<sequence>MSKSQEQKSIDDIKQQLDEEYQNLSWVEAGWAAIGAETGNKKYDELNKQYLDRNKDNLGIIQSVIQAVGDGASALQFTWEAAQVLPDLVTEINNLRNAKSAATSAGSIEAGCKMIVDAEPLIKKCATVLHSETISASSKENILQSTVIPYLLTPILNKRLNKITKNFQTSETDKINVLDKISPKFIRELSTLGVDLISKALESDLNPKVQEIYKNVKQKNESSQGAILKNIHDIITSDKVKPLINKDLVQFLKNPDNQKGLVQITENIINNKAQKIVRPELIANTVALLANSSEELIKTVPPAIKAYSQLKENQRWTKINLNMEGLDTETKKELLKGKKPQIVDLVENTKKIIDNLYPVLEKELPRYLDSNKQGILDVLKHPKVMGRIESKGKDPEFIHKALDASTPFLKDALPSINKLASLSLSDSDKIADIIQKAQLIKSFPKEEKSKEEKVKEVKELIGALIQIKNNNPEISKIIEKDLPELLTKHASSLGPVVDEFLNKTPKGQELKLDGEKLVKIVGKHAPELIKIADKFSKHEYGKVIVPALKLLSDPKVLGVVAETIVNLGKSKFSKDKEPIGTHTSKVLEERQREMGKSVRGA</sequence>
<organism evidence="2 3">
    <name type="scientific">Rickettsia tillamookensis</name>
    <dbReference type="NCBI Taxonomy" id="2761623"/>
    <lineage>
        <taxon>Bacteria</taxon>
        <taxon>Pseudomonadati</taxon>
        <taxon>Pseudomonadota</taxon>
        <taxon>Alphaproteobacteria</taxon>
        <taxon>Rickettsiales</taxon>
        <taxon>Rickettsiaceae</taxon>
        <taxon>Rickettsieae</taxon>
        <taxon>Rickettsia</taxon>
        <taxon>spotted fever group</taxon>
    </lineage>
</organism>
<keyword evidence="3" id="KW-1185">Reference proteome</keyword>
<name>A0A9E6MJ21_9RICK</name>
<evidence type="ECO:0000313" key="3">
    <source>
        <dbReference type="Proteomes" id="UP000595296"/>
    </source>
</evidence>
<dbReference type="Proteomes" id="UP000595296">
    <property type="component" value="Chromosome"/>
</dbReference>
<accession>A0A9E6MJ21</accession>
<feature type="region of interest" description="Disordered" evidence="1">
    <location>
        <begin position="573"/>
        <end position="601"/>
    </location>
</feature>
<evidence type="ECO:0000256" key="1">
    <source>
        <dbReference type="SAM" id="MobiDB-lite"/>
    </source>
</evidence>
<evidence type="ECO:0000313" key="2">
    <source>
        <dbReference type="EMBL" id="QQV75517.1"/>
    </source>
</evidence>
<gene>
    <name evidence="2" type="ORF">H6P87_01078</name>
</gene>
<dbReference type="RefSeq" id="WP_202068978.1">
    <property type="nucleotide sequence ID" value="NZ_CP060138.2"/>
</dbReference>
<proteinExistence type="predicted"/>
<reference evidence="2 3" key="1">
    <citation type="journal article" date="2021" name="Int. J. Syst. Evol. Microbiol.">
        <title>Characterization of a novel transitional group Rickettsia species (Rickettsia tillamookensis sp. nov.) from the western black-legged tick, Ixodes pacificus.</title>
        <authorList>
            <person name="Gauthier D.T."/>
            <person name="Karpathy S.E."/>
            <person name="Grizzard S.L."/>
            <person name="Batra D."/>
            <person name="Rowe L.A."/>
            <person name="Paddock C.D."/>
        </authorList>
    </citation>
    <scope>NUCLEOTIDE SEQUENCE [LARGE SCALE GENOMIC DNA]</scope>
    <source>
        <strain evidence="2 3">Tillamook 23</strain>
    </source>
</reference>
<protein>
    <submittedName>
        <fullName evidence="2">Uncharacterized protein</fullName>
    </submittedName>
</protein>